<reference evidence="8" key="1">
    <citation type="journal article" date="2023" name="J. Hazard. Mater.">
        <title>Anaerobic biodegradation of pyrene and benzo[a]pyrene by a new sulfate-reducing Desulforamulus aquiferis strain DSA.</title>
        <authorList>
            <person name="Zhang Z."/>
            <person name="Sun J."/>
            <person name="Gong X."/>
            <person name="Wang C."/>
            <person name="Wang H."/>
        </authorList>
    </citation>
    <scope>NUCLEOTIDE SEQUENCE</scope>
    <source>
        <strain evidence="8">DSA</strain>
    </source>
</reference>
<dbReference type="PRINTS" id="PR00992">
    <property type="entry name" value="ALARACEMASE"/>
</dbReference>
<feature type="active site" description="Proton acceptor; specific for L-alanine" evidence="4">
    <location>
        <position position="265"/>
    </location>
</feature>
<name>A0AAW7Z823_9FIRM</name>
<evidence type="ECO:0000256" key="6">
    <source>
        <dbReference type="PIRSR" id="PIRSR600821-52"/>
    </source>
</evidence>
<dbReference type="GO" id="GO:0030632">
    <property type="term" value="P:D-alanine biosynthetic process"/>
    <property type="evidence" value="ECO:0007669"/>
    <property type="project" value="UniProtKB-UniRule"/>
</dbReference>
<dbReference type="EMBL" id="JARPTC010000001">
    <property type="protein sequence ID" value="MDO7785686.1"/>
    <property type="molecule type" value="Genomic_DNA"/>
</dbReference>
<comment type="pathway">
    <text evidence="4">Amino-acid biosynthesis; D-alanine biosynthesis; D-alanine from L-alanine: step 1/1.</text>
</comment>
<dbReference type="SUPFAM" id="SSF51419">
    <property type="entry name" value="PLP-binding barrel"/>
    <property type="match status" value="1"/>
</dbReference>
<dbReference type="PANTHER" id="PTHR30511:SF0">
    <property type="entry name" value="ALANINE RACEMASE, CATABOLIC-RELATED"/>
    <property type="match status" value="1"/>
</dbReference>
<dbReference type="Pfam" id="PF01168">
    <property type="entry name" value="Ala_racemase_N"/>
    <property type="match status" value="1"/>
</dbReference>
<dbReference type="Proteomes" id="UP001172911">
    <property type="component" value="Unassembled WGS sequence"/>
</dbReference>
<evidence type="ECO:0000256" key="3">
    <source>
        <dbReference type="ARBA" id="ARBA00023235"/>
    </source>
</evidence>
<keyword evidence="2 4" id="KW-0663">Pyridoxal phosphate</keyword>
<feature type="active site" description="Proton acceptor; specific for D-alanine" evidence="4">
    <location>
        <position position="36"/>
    </location>
</feature>
<evidence type="ECO:0000256" key="2">
    <source>
        <dbReference type="ARBA" id="ARBA00022898"/>
    </source>
</evidence>
<comment type="cofactor">
    <cofactor evidence="1 4 5">
        <name>pyridoxal 5'-phosphate</name>
        <dbReference type="ChEBI" id="CHEBI:597326"/>
    </cofactor>
</comment>
<dbReference type="GO" id="GO:0009252">
    <property type="term" value="P:peptidoglycan biosynthetic process"/>
    <property type="evidence" value="ECO:0007669"/>
    <property type="project" value="TreeGrafter"/>
</dbReference>
<evidence type="ECO:0000259" key="7">
    <source>
        <dbReference type="SMART" id="SM01005"/>
    </source>
</evidence>
<dbReference type="EC" id="5.1.1.1" evidence="4"/>
<dbReference type="InterPro" id="IPR009006">
    <property type="entry name" value="Ala_racemase/Decarboxylase_C"/>
</dbReference>
<comment type="function">
    <text evidence="4">Catalyzes the interconversion of L-alanine and D-alanine. May also act on other amino acids.</text>
</comment>
<feature type="domain" description="Alanine racemase C-terminal" evidence="7">
    <location>
        <begin position="244"/>
        <end position="372"/>
    </location>
</feature>
<keyword evidence="3 4" id="KW-0413">Isomerase</keyword>
<comment type="catalytic activity">
    <reaction evidence="4">
        <text>L-alanine = D-alanine</text>
        <dbReference type="Rhea" id="RHEA:20249"/>
        <dbReference type="ChEBI" id="CHEBI:57416"/>
        <dbReference type="ChEBI" id="CHEBI:57972"/>
        <dbReference type="EC" id="5.1.1.1"/>
    </reaction>
</comment>
<dbReference type="FunFam" id="3.20.20.10:FF:000002">
    <property type="entry name" value="Alanine racemase"/>
    <property type="match status" value="1"/>
</dbReference>
<dbReference type="InterPro" id="IPR011079">
    <property type="entry name" value="Ala_racemase_C"/>
</dbReference>
<dbReference type="Gene3D" id="3.20.20.10">
    <property type="entry name" value="Alanine racemase"/>
    <property type="match status" value="1"/>
</dbReference>
<feature type="binding site" evidence="4 6">
    <location>
        <position position="313"/>
    </location>
    <ligand>
        <name>substrate</name>
    </ligand>
</feature>
<dbReference type="GO" id="GO:0008784">
    <property type="term" value="F:alanine racemase activity"/>
    <property type="evidence" value="ECO:0007669"/>
    <property type="project" value="UniProtKB-UniRule"/>
</dbReference>
<comment type="similarity">
    <text evidence="4">Belongs to the alanine racemase family.</text>
</comment>
<organism evidence="8 9">
    <name type="scientific">Desulforamulus aquiferis</name>
    <dbReference type="NCBI Taxonomy" id="1397668"/>
    <lineage>
        <taxon>Bacteria</taxon>
        <taxon>Bacillati</taxon>
        <taxon>Bacillota</taxon>
        <taxon>Clostridia</taxon>
        <taxon>Eubacteriales</taxon>
        <taxon>Peptococcaceae</taxon>
        <taxon>Desulforamulus</taxon>
    </lineage>
</organism>
<proteinExistence type="inferred from homology"/>
<dbReference type="InterPro" id="IPR000821">
    <property type="entry name" value="Ala_racemase"/>
</dbReference>
<dbReference type="GO" id="GO:0030170">
    <property type="term" value="F:pyridoxal phosphate binding"/>
    <property type="evidence" value="ECO:0007669"/>
    <property type="project" value="UniProtKB-UniRule"/>
</dbReference>
<gene>
    <name evidence="8" type="primary">alr</name>
    <name evidence="8" type="ORF">P6N53_00375</name>
</gene>
<feature type="modified residue" description="N6-(pyridoxal phosphate)lysine" evidence="4 5">
    <location>
        <position position="36"/>
    </location>
</feature>
<dbReference type="HAMAP" id="MF_01201">
    <property type="entry name" value="Ala_racemase"/>
    <property type="match status" value="1"/>
</dbReference>
<keyword evidence="9" id="KW-1185">Reference proteome</keyword>
<comment type="caution">
    <text evidence="8">The sequence shown here is derived from an EMBL/GenBank/DDBJ whole genome shotgun (WGS) entry which is preliminary data.</text>
</comment>
<dbReference type="InterPro" id="IPR001608">
    <property type="entry name" value="Ala_racemase_N"/>
</dbReference>
<evidence type="ECO:0000313" key="8">
    <source>
        <dbReference type="EMBL" id="MDO7785686.1"/>
    </source>
</evidence>
<protein>
    <recommendedName>
        <fullName evidence="4">Alanine racemase</fullName>
        <ecNumber evidence="4">5.1.1.1</ecNumber>
    </recommendedName>
</protein>
<dbReference type="NCBIfam" id="TIGR00492">
    <property type="entry name" value="alr"/>
    <property type="match status" value="1"/>
</dbReference>
<evidence type="ECO:0000313" key="9">
    <source>
        <dbReference type="Proteomes" id="UP001172911"/>
    </source>
</evidence>
<dbReference type="CDD" id="cd00430">
    <property type="entry name" value="PLPDE_III_AR"/>
    <property type="match status" value="1"/>
</dbReference>
<dbReference type="SMART" id="SM01005">
    <property type="entry name" value="Ala_racemase_C"/>
    <property type="match status" value="1"/>
</dbReference>
<dbReference type="GO" id="GO:0005829">
    <property type="term" value="C:cytosol"/>
    <property type="evidence" value="ECO:0007669"/>
    <property type="project" value="TreeGrafter"/>
</dbReference>
<dbReference type="PROSITE" id="PS00395">
    <property type="entry name" value="ALANINE_RACEMASE"/>
    <property type="match status" value="1"/>
</dbReference>
<accession>A0AAW7Z823</accession>
<dbReference type="AlphaFoldDB" id="A0AAW7Z823"/>
<sequence>MVEPVWAEVDLKAIKHNLGEVRKLVGPHREIMAVVKANGYGHGMTRVARAALEAGASRLAVARLNEAQALRQEGIRCPVLVFGFIPEEQIELALLADITITIYRLDMAIKIDQIAKKIDKKATIHLKVDSGMGRLGFKAEEDAVSEIIMIKALSNLDLEGIYTHFAAADETNKDYSRWQLDRFLSLVGALEKKGITFKLKHSANSAAIIDFPESYLDLVRPGIMMYGLYPSEEVNKSNVDLMPAMSLLCRIAHIKKVVPGTKISYGCTYTVNKETVVASLPLGYGDGYPRLLSSVGQVMILGQRAPVIGRVCMDQCMVDVGHIPGVNINDVVLIFGKKGQGYLPVEEVALWLKTINYEVVCLVGSRVPRIYI</sequence>
<dbReference type="Pfam" id="PF00842">
    <property type="entry name" value="Ala_racemase_C"/>
    <property type="match status" value="1"/>
</dbReference>
<dbReference type="InterPro" id="IPR020622">
    <property type="entry name" value="Ala_racemase_pyridoxalP-BS"/>
</dbReference>
<dbReference type="Gene3D" id="2.40.37.10">
    <property type="entry name" value="Lyase, Ornithine Decarboxylase, Chain A, domain 1"/>
    <property type="match status" value="1"/>
</dbReference>
<reference evidence="8" key="2">
    <citation type="submission" date="2023-03" db="EMBL/GenBank/DDBJ databases">
        <authorList>
            <person name="Zhang Z."/>
        </authorList>
    </citation>
    <scope>NUCLEOTIDE SEQUENCE</scope>
    <source>
        <strain evidence="8">DSA</strain>
    </source>
</reference>
<evidence type="ECO:0000256" key="4">
    <source>
        <dbReference type="HAMAP-Rule" id="MF_01201"/>
    </source>
</evidence>
<evidence type="ECO:0000256" key="5">
    <source>
        <dbReference type="PIRSR" id="PIRSR600821-50"/>
    </source>
</evidence>
<dbReference type="RefSeq" id="WP_304540261.1">
    <property type="nucleotide sequence ID" value="NZ_JARPTC010000001.1"/>
</dbReference>
<dbReference type="SUPFAM" id="SSF50621">
    <property type="entry name" value="Alanine racemase C-terminal domain-like"/>
    <property type="match status" value="1"/>
</dbReference>
<dbReference type="PANTHER" id="PTHR30511">
    <property type="entry name" value="ALANINE RACEMASE"/>
    <property type="match status" value="1"/>
</dbReference>
<feature type="binding site" evidence="4 6">
    <location>
        <position position="134"/>
    </location>
    <ligand>
        <name>substrate</name>
    </ligand>
</feature>
<evidence type="ECO:0000256" key="1">
    <source>
        <dbReference type="ARBA" id="ARBA00001933"/>
    </source>
</evidence>
<dbReference type="InterPro" id="IPR029066">
    <property type="entry name" value="PLP-binding_barrel"/>
</dbReference>